<proteinExistence type="predicted"/>
<dbReference type="SUPFAM" id="SSF51206">
    <property type="entry name" value="cAMP-binding domain-like"/>
    <property type="match status" value="1"/>
</dbReference>
<comment type="caution">
    <text evidence="2">The sequence shown here is derived from an EMBL/GenBank/DDBJ whole genome shotgun (WGS) entry which is preliminary data.</text>
</comment>
<evidence type="ECO:0000259" key="1">
    <source>
        <dbReference type="PROSITE" id="PS50042"/>
    </source>
</evidence>
<sequence>MKLLEVKKGGIIQRQGDLNSKIYLVEKGLLRSYTIDKKGKEHIFMFGPEGWVVADTNPADIPAELFIDALEDSIVHVAEKEPSKEIQNIKPLLKRLSVLQKRVLMLMSASAIERYQHFIKTYPNILLRVPQKMIASYLGITPEALSKIKRNL</sequence>
<reference evidence="2 3" key="1">
    <citation type="submission" date="2023-09" db="EMBL/GenBank/DDBJ databases">
        <authorList>
            <person name="Rey-Velasco X."/>
        </authorList>
    </citation>
    <scope>NUCLEOTIDE SEQUENCE [LARGE SCALE GENOMIC DNA]</scope>
    <source>
        <strain evidence="2 3">P007</strain>
    </source>
</reference>
<dbReference type="InterPro" id="IPR018490">
    <property type="entry name" value="cNMP-bd_dom_sf"/>
</dbReference>
<dbReference type="InterPro" id="IPR000595">
    <property type="entry name" value="cNMP-bd_dom"/>
</dbReference>
<dbReference type="Proteomes" id="UP001250662">
    <property type="component" value="Unassembled WGS sequence"/>
</dbReference>
<dbReference type="PROSITE" id="PS50042">
    <property type="entry name" value="CNMP_BINDING_3"/>
    <property type="match status" value="1"/>
</dbReference>
<dbReference type="EMBL" id="JAVRHU010000002">
    <property type="protein sequence ID" value="MDT0621682.1"/>
    <property type="molecule type" value="Genomic_DNA"/>
</dbReference>
<protein>
    <submittedName>
        <fullName evidence="2">Crp/Fnr family transcriptional regulator</fullName>
    </submittedName>
</protein>
<dbReference type="Gene3D" id="2.60.120.10">
    <property type="entry name" value="Jelly Rolls"/>
    <property type="match status" value="1"/>
</dbReference>
<dbReference type="Pfam" id="PF00027">
    <property type="entry name" value="cNMP_binding"/>
    <property type="match status" value="1"/>
</dbReference>
<dbReference type="RefSeq" id="WP_311387718.1">
    <property type="nucleotide sequence ID" value="NZ_JAVRHU010000002.1"/>
</dbReference>
<dbReference type="InterPro" id="IPR014710">
    <property type="entry name" value="RmlC-like_jellyroll"/>
</dbReference>
<accession>A0ABU3BHN0</accession>
<organism evidence="2 3">
    <name type="scientific">Croceitalea vernalis</name>
    <dbReference type="NCBI Taxonomy" id="3075599"/>
    <lineage>
        <taxon>Bacteria</taxon>
        <taxon>Pseudomonadati</taxon>
        <taxon>Bacteroidota</taxon>
        <taxon>Flavobacteriia</taxon>
        <taxon>Flavobacteriales</taxon>
        <taxon>Flavobacteriaceae</taxon>
        <taxon>Croceitalea</taxon>
    </lineage>
</organism>
<feature type="domain" description="Cyclic nucleotide-binding" evidence="1">
    <location>
        <begin position="1"/>
        <end position="67"/>
    </location>
</feature>
<name>A0ABU3BHN0_9FLAO</name>
<evidence type="ECO:0000313" key="3">
    <source>
        <dbReference type="Proteomes" id="UP001250662"/>
    </source>
</evidence>
<keyword evidence="3" id="KW-1185">Reference proteome</keyword>
<gene>
    <name evidence="2" type="ORF">RM520_08590</name>
</gene>
<evidence type="ECO:0000313" key="2">
    <source>
        <dbReference type="EMBL" id="MDT0621682.1"/>
    </source>
</evidence>